<proteinExistence type="predicted"/>
<dbReference type="InParanoid" id="B0WPG7"/>
<evidence type="ECO:0000313" key="3">
    <source>
        <dbReference type="EMBL" id="EDS32346.1"/>
    </source>
</evidence>
<dbReference type="STRING" id="7176.B0WPG7"/>
<dbReference type="OMA" id="RWWFLEE"/>
<dbReference type="Pfam" id="PF00686">
    <property type="entry name" value="CBM_20"/>
    <property type="match status" value="1"/>
</dbReference>
<feature type="region of interest" description="Disordered" evidence="1">
    <location>
        <begin position="8"/>
        <end position="35"/>
    </location>
</feature>
<dbReference type="OrthoDB" id="1058301at2759"/>
<evidence type="ECO:0000256" key="1">
    <source>
        <dbReference type="SAM" id="MobiDB-lite"/>
    </source>
</evidence>
<dbReference type="Proteomes" id="UP000002320">
    <property type="component" value="Unassembled WGS sequence"/>
</dbReference>
<name>B0WPG7_CULQU</name>
<dbReference type="SUPFAM" id="SSF49452">
    <property type="entry name" value="Starch-binding domain-like"/>
    <property type="match status" value="1"/>
</dbReference>
<reference evidence="3" key="1">
    <citation type="submission" date="2007-03" db="EMBL/GenBank/DDBJ databases">
        <title>Annotation of Culex pipiens quinquefasciatus.</title>
        <authorList>
            <consortium name="The Broad Institute Genome Sequencing Platform"/>
            <person name="Atkinson P.W."/>
            <person name="Hemingway J."/>
            <person name="Christensen B.M."/>
            <person name="Higgs S."/>
            <person name="Kodira C."/>
            <person name="Hannick L."/>
            <person name="Megy K."/>
            <person name="O'Leary S."/>
            <person name="Pearson M."/>
            <person name="Haas B.J."/>
            <person name="Mauceli E."/>
            <person name="Wortman J.R."/>
            <person name="Lee N.H."/>
            <person name="Guigo R."/>
            <person name="Stanke M."/>
            <person name="Alvarado L."/>
            <person name="Amedeo P."/>
            <person name="Antoine C.H."/>
            <person name="Arensburger P."/>
            <person name="Bidwell S.L."/>
            <person name="Crawford M."/>
            <person name="Camaro F."/>
            <person name="Devon K."/>
            <person name="Engels R."/>
            <person name="Hammond M."/>
            <person name="Howarth C."/>
            <person name="Koehrsen M."/>
            <person name="Lawson D."/>
            <person name="Montgomery P."/>
            <person name="Nene V."/>
            <person name="Nusbaum C."/>
            <person name="Puiu D."/>
            <person name="Romero-Severson J."/>
            <person name="Severson D.W."/>
            <person name="Shumway M."/>
            <person name="Sisk P."/>
            <person name="Stolte C."/>
            <person name="Zeng Q."/>
            <person name="Eisenstadt E."/>
            <person name="Fraser-Liggett C."/>
            <person name="Strausberg R."/>
            <person name="Galagan J."/>
            <person name="Birren B."/>
            <person name="Collins F.H."/>
        </authorList>
    </citation>
    <scope>NUCLEOTIDE SEQUENCE [LARGE SCALE GENOMIC DNA]</scope>
    <source>
        <strain evidence="3">JHB</strain>
    </source>
</reference>
<dbReference type="InterPro" id="IPR013783">
    <property type="entry name" value="Ig-like_fold"/>
</dbReference>
<organism>
    <name type="scientific">Culex quinquefasciatus</name>
    <name type="common">Southern house mosquito</name>
    <name type="synonym">Culex pungens</name>
    <dbReference type="NCBI Taxonomy" id="7176"/>
    <lineage>
        <taxon>Eukaryota</taxon>
        <taxon>Metazoa</taxon>
        <taxon>Ecdysozoa</taxon>
        <taxon>Arthropoda</taxon>
        <taxon>Hexapoda</taxon>
        <taxon>Insecta</taxon>
        <taxon>Pterygota</taxon>
        <taxon>Neoptera</taxon>
        <taxon>Endopterygota</taxon>
        <taxon>Diptera</taxon>
        <taxon>Nematocera</taxon>
        <taxon>Culicoidea</taxon>
        <taxon>Culicidae</taxon>
        <taxon>Culicinae</taxon>
        <taxon>Culicini</taxon>
        <taxon>Culex</taxon>
        <taxon>Culex</taxon>
    </lineage>
</organism>
<dbReference type="VEuPathDB" id="VectorBase:CPIJ009063"/>
<dbReference type="EMBL" id="DS232023">
    <property type="protein sequence ID" value="EDS32346.1"/>
    <property type="molecule type" value="Genomic_DNA"/>
</dbReference>
<evidence type="ECO:0000259" key="2">
    <source>
        <dbReference type="Pfam" id="PF00686"/>
    </source>
</evidence>
<accession>B0WPG7</accession>
<feature type="compositionally biased region" description="Low complexity" evidence="1">
    <location>
        <begin position="13"/>
        <end position="24"/>
    </location>
</feature>
<dbReference type="GO" id="GO:2001070">
    <property type="term" value="F:starch binding"/>
    <property type="evidence" value="ECO:0007669"/>
    <property type="project" value="InterPro"/>
</dbReference>
<gene>
    <name evidence="4" type="primary">6041321</name>
    <name evidence="3" type="ORF">CpipJ_CPIJ009063</name>
</gene>
<dbReference type="eggNOG" id="ENOG502T8IJ">
    <property type="taxonomic scope" value="Eukaryota"/>
</dbReference>
<feature type="domain" description="CBM20" evidence="2">
    <location>
        <begin position="51"/>
        <end position="79"/>
    </location>
</feature>
<dbReference type="EnsemblMetazoa" id="CPIJ009063-RA">
    <property type="protein sequence ID" value="CPIJ009063-PA"/>
    <property type="gene ID" value="CPIJ009063"/>
</dbReference>
<sequence length="116" mass="13304">MQRWWFLEEKDGSANSAASSSSAVKKPKPPKQPGDRRYKFRVLVTYGLLKDETIAVTGSCDALGNWESEHCVQMQPEEDLVLRESYSNRNESLITNAVVFTKHFYVTLDSRIIIYE</sequence>
<dbReference type="AlphaFoldDB" id="B0WPG7"/>
<protein>
    <recommendedName>
        <fullName evidence="2">CBM20 domain-containing protein</fullName>
    </recommendedName>
</protein>
<dbReference type="InterPro" id="IPR002044">
    <property type="entry name" value="CBM20"/>
</dbReference>
<keyword evidence="5" id="KW-1185">Reference proteome</keyword>
<dbReference type="HOGENOM" id="CLU_2099239_0_0_1"/>
<evidence type="ECO:0000313" key="4">
    <source>
        <dbReference type="EnsemblMetazoa" id="CPIJ009063-PA"/>
    </source>
</evidence>
<dbReference type="VEuPathDB" id="VectorBase:CQUJHB010882"/>
<dbReference type="Gene3D" id="2.60.40.10">
    <property type="entry name" value="Immunoglobulins"/>
    <property type="match status" value="1"/>
</dbReference>
<evidence type="ECO:0000313" key="5">
    <source>
        <dbReference type="Proteomes" id="UP000002320"/>
    </source>
</evidence>
<dbReference type="InterPro" id="IPR013784">
    <property type="entry name" value="Carb-bd-like_fold"/>
</dbReference>
<reference evidence="4" key="2">
    <citation type="submission" date="2021-02" db="UniProtKB">
        <authorList>
            <consortium name="EnsemblMetazoa"/>
        </authorList>
    </citation>
    <scope>IDENTIFICATION</scope>
    <source>
        <strain evidence="4">JHB</strain>
    </source>
</reference>
<dbReference type="KEGG" id="cqu:CpipJ_CPIJ009063"/>